<keyword evidence="5" id="KW-0479">Metal-binding</keyword>
<name>A0A0D2W233_CAPO3</name>
<dbReference type="AlphaFoldDB" id="A0A0D2W233"/>
<dbReference type="Gene3D" id="1.10.150.810">
    <property type="match status" value="1"/>
</dbReference>
<feature type="domain" description="DNA polymerase Y-family little finger" evidence="12">
    <location>
        <begin position="71"/>
        <end position="179"/>
    </location>
</feature>
<dbReference type="InParanoid" id="A0A0D2W233"/>
<feature type="region of interest" description="Disordered" evidence="11">
    <location>
        <begin position="346"/>
        <end position="368"/>
    </location>
</feature>
<feature type="compositionally biased region" description="Polar residues" evidence="11">
    <location>
        <begin position="414"/>
        <end position="426"/>
    </location>
</feature>
<dbReference type="FunFam" id="3.30.1490.100:FF:000004">
    <property type="entry name" value="DNA polymerase IV"/>
    <property type="match status" value="1"/>
</dbReference>
<evidence type="ECO:0000256" key="11">
    <source>
        <dbReference type="SAM" id="MobiDB-lite"/>
    </source>
</evidence>
<dbReference type="InterPro" id="IPR017961">
    <property type="entry name" value="DNA_pol_Y-fam_little_finger"/>
</dbReference>
<evidence type="ECO:0000256" key="8">
    <source>
        <dbReference type="ARBA" id="ARBA00022932"/>
    </source>
</evidence>
<gene>
    <name evidence="13" type="ORF">CAOG_008367</name>
</gene>
<evidence type="ECO:0000256" key="7">
    <source>
        <dbReference type="ARBA" id="ARBA00022842"/>
    </source>
</evidence>
<dbReference type="EC" id="2.7.7.7" evidence="1"/>
<dbReference type="GO" id="GO:0006260">
    <property type="term" value="P:DNA replication"/>
    <property type="evidence" value="ECO:0007669"/>
    <property type="project" value="UniProtKB-KW"/>
</dbReference>
<dbReference type="Pfam" id="PF11799">
    <property type="entry name" value="IMS_C"/>
    <property type="match status" value="1"/>
</dbReference>
<feature type="region of interest" description="Disordered" evidence="11">
    <location>
        <begin position="236"/>
        <end position="274"/>
    </location>
</feature>
<feature type="compositionally biased region" description="Polar residues" evidence="11">
    <location>
        <begin position="292"/>
        <end position="303"/>
    </location>
</feature>
<dbReference type="GO" id="GO:0003887">
    <property type="term" value="F:DNA-directed DNA polymerase activity"/>
    <property type="evidence" value="ECO:0007669"/>
    <property type="project" value="UniProtKB-KW"/>
</dbReference>
<feature type="region of interest" description="Disordered" evidence="11">
    <location>
        <begin position="407"/>
        <end position="426"/>
    </location>
</feature>
<dbReference type="OrthoDB" id="1747274at2759"/>
<keyword evidence="4" id="KW-0235">DNA replication</keyword>
<reference evidence="14" key="1">
    <citation type="submission" date="2011-02" db="EMBL/GenBank/DDBJ databases">
        <title>The Genome Sequence of Capsaspora owczarzaki ATCC 30864.</title>
        <authorList>
            <person name="Russ C."/>
            <person name="Cuomo C."/>
            <person name="Burger G."/>
            <person name="Gray M.W."/>
            <person name="Holland P.W.H."/>
            <person name="King N."/>
            <person name="Lang F.B.F."/>
            <person name="Roger A.J."/>
            <person name="Ruiz-Trillo I."/>
            <person name="Young S.K."/>
            <person name="Zeng Q."/>
            <person name="Gargeya S."/>
            <person name="Alvarado L."/>
            <person name="Berlin A."/>
            <person name="Chapman S.B."/>
            <person name="Chen Z."/>
            <person name="Freedman E."/>
            <person name="Gellesch M."/>
            <person name="Goldberg J."/>
            <person name="Griggs A."/>
            <person name="Gujja S."/>
            <person name="Heilman E."/>
            <person name="Heiman D."/>
            <person name="Howarth C."/>
            <person name="Mehta T."/>
            <person name="Neiman D."/>
            <person name="Pearson M."/>
            <person name="Roberts A."/>
            <person name="Saif S."/>
            <person name="Shea T."/>
            <person name="Shenoy N."/>
            <person name="Sisk P."/>
            <person name="Stolte C."/>
            <person name="Sykes S."/>
            <person name="White J."/>
            <person name="Yandava C."/>
            <person name="Haas B."/>
            <person name="Nusbaum C."/>
            <person name="Birren B."/>
        </authorList>
    </citation>
    <scope>NUCLEOTIDE SEQUENCE</scope>
    <source>
        <strain evidence="14">ATCC 30864</strain>
    </source>
</reference>
<evidence type="ECO:0000259" key="12">
    <source>
        <dbReference type="Pfam" id="PF11799"/>
    </source>
</evidence>
<dbReference type="PANTHER" id="PTHR11076">
    <property type="entry name" value="DNA REPAIR POLYMERASE UMUC / TRANSFERASE FAMILY MEMBER"/>
    <property type="match status" value="1"/>
</dbReference>
<feature type="compositionally biased region" description="Basic and acidic residues" evidence="11">
    <location>
        <begin position="236"/>
        <end position="245"/>
    </location>
</feature>
<evidence type="ECO:0000256" key="5">
    <source>
        <dbReference type="ARBA" id="ARBA00022723"/>
    </source>
</evidence>
<dbReference type="PANTHER" id="PTHR11076:SF33">
    <property type="entry name" value="DNA POLYMERASE KAPPA"/>
    <property type="match status" value="1"/>
</dbReference>
<dbReference type="GO" id="GO:0005634">
    <property type="term" value="C:nucleus"/>
    <property type="evidence" value="ECO:0007669"/>
    <property type="project" value="TreeGrafter"/>
</dbReference>
<proteinExistence type="predicted"/>
<feature type="compositionally biased region" description="Low complexity" evidence="11">
    <location>
        <begin position="349"/>
        <end position="364"/>
    </location>
</feature>
<dbReference type="SUPFAM" id="SSF100879">
    <property type="entry name" value="Lesion bypass DNA polymerase (Y-family), little finger domain"/>
    <property type="match status" value="1"/>
</dbReference>
<protein>
    <recommendedName>
        <fullName evidence="1">DNA-directed DNA polymerase</fullName>
        <ecNumber evidence="1">2.7.7.7</ecNumber>
    </recommendedName>
</protein>
<evidence type="ECO:0000256" key="2">
    <source>
        <dbReference type="ARBA" id="ARBA00022679"/>
    </source>
</evidence>
<dbReference type="GO" id="GO:0006281">
    <property type="term" value="P:DNA repair"/>
    <property type="evidence" value="ECO:0007669"/>
    <property type="project" value="UniProtKB-KW"/>
</dbReference>
<evidence type="ECO:0000256" key="1">
    <source>
        <dbReference type="ARBA" id="ARBA00012417"/>
    </source>
</evidence>
<keyword evidence="7" id="KW-0460">Magnesium</keyword>
<dbReference type="GO" id="GO:0042276">
    <property type="term" value="P:error-prone translesion synthesis"/>
    <property type="evidence" value="ECO:0007669"/>
    <property type="project" value="TreeGrafter"/>
</dbReference>
<evidence type="ECO:0000256" key="9">
    <source>
        <dbReference type="ARBA" id="ARBA00023204"/>
    </source>
</evidence>
<keyword evidence="3" id="KW-0548">Nucleotidyltransferase</keyword>
<keyword evidence="6" id="KW-0227">DNA damage</keyword>
<dbReference type="EMBL" id="KE346423">
    <property type="protein sequence ID" value="KJE98422.1"/>
    <property type="molecule type" value="Genomic_DNA"/>
</dbReference>
<keyword evidence="9" id="KW-0234">DNA repair</keyword>
<keyword evidence="2" id="KW-0808">Transferase</keyword>
<dbReference type="InterPro" id="IPR050116">
    <property type="entry name" value="DNA_polymerase-Y"/>
</dbReference>
<sequence>MLNGLGIVTCEDMFAHRYDLFQLFSPISFDFFLRVSLGAGSSRYEEAVKADAVATPTAAFGFGFAVPDNDRKSISVERTFREINTPTALLAKCEELCHKLAADVNSCKLRGRTVTVKLKMVDFRMFTRAASSQRYISSASEMFELASKILQDEIQQSERAGGPLRLRLMGVRLSALVTEPPPPSSSSSISNTIGSTPGAGEGELLDSTPSTAHAKASGIERFFALSSRHLTSEIEARNASKDRKAAARQRQRVCSNDAIEISDDSDAEDGDNDEDDWAAVAADSASLDNASHPNGQQVGTAASSRGALPSLGSAPVSNGRIHTATTMYQAMKHRLTEQTAAAFKRPRLDPSAADSSSTAANTPSQPSHVCPICQRPQVCQNLVEFTDHVDECLTKQTIKRILQHDDQQQQQQQLGRTGVTSGTTKR</sequence>
<comment type="catalytic activity">
    <reaction evidence="10">
        <text>DNA(n) + a 2'-deoxyribonucleoside 5'-triphosphate = DNA(n+1) + diphosphate</text>
        <dbReference type="Rhea" id="RHEA:22508"/>
        <dbReference type="Rhea" id="RHEA-COMP:17339"/>
        <dbReference type="Rhea" id="RHEA-COMP:17340"/>
        <dbReference type="ChEBI" id="CHEBI:33019"/>
        <dbReference type="ChEBI" id="CHEBI:61560"/>
        <dbReference type="ChEBI" id="CHEBI:173112"/>
        <dbReference type="EC" id="2.7.7.7"/>
    </reaction>
</comment>
<dbReference type="STRING" id="595528.A0A0D2W233"/>
<dbReference type="GO" id="GO:0003684">
    <property type="term" value="F:damaged DNA binding"/>
    <property type="evidence" value="ECO:0007669"/>
    <property type="project" value="InterPro"/>
</dbReference>
<feature type="compositionally biased region" description="Low complexity" evidence="11">
    <location>
        <begin position="185"/>
        <end position="198"/>
    </location>
</feature>
<evidence type="ECO:0000256" key="10">
    <source>
        <dbReference type="ARBA" id="ARBA00049244"/>
    </source>
</evidence>
<dbReference type="PhylomeDB" id="A0A0D2W233"/>
<organism evidence="13 14">
    <name type="scientific">Capsaspora owczarzaki (strain ATCC 30864)</name>
    <dbReference type="NCBI Taxonomy" id="595528"/>
    <lineage>
        <taxon>Eukaryota</taxon>
        <taxon>Filasterea</taxon>
        <taxon>Capsaspora</taxon>
    </lineage>
</organism>
<evidence type="ECO:0000256" key="4">
    <source>
        <dbReference type="ARBA" id="ARBA00022705"/>
    </source>
</evidence>
<keyword evidence="14" id="KW-1185">Reference proteome</keyword>
<dbReference type="Gene3D" id="3.30.1490.100">
    <property type="entry name" value="DNA polymerase, Y-family, little finger domain"/>
    <property type="match status" value="1"/>
</dbReference>
<keyword evidence="8" id="KW-0239">DNA-directed DNA polymerase</keyword>
<evidence type="ECO:0000256" key="3">
    <source>
        <dbReference type="ARBA" id="ARBA00022695"/>
    </source>
</evidence>
<evidence type="ECO:0000313" key="13">
    <source>
        <dbReference type="EMBL" id="KJE98422.1"/>
    </source>
</evidence>
<feature type="region of interest" description="Disordered" evidence="11">
    <location>
        <begin position="177"/>
        <end position="211"/>
    </location>
</feature>
<accession>A0A0D2W233</accession>
<dbReference type="GO" id="GO:0046872">
    <property type="term" value="F:metal ion binding"/>
    <property type="evidence" value="ECO:0007669"/>
    <property type="project" value="UniProtKB-KW"/>
</dbReference>
<dbReference type="InterPro" id="IPR036775">
    <property type="entry name" value="DNA_pol_Y-fam_lit_finger_sf"/>
</dbReference>
<evidence type="ECO:0000313" key="14">
    <source>
        <dbReference type="Proteomes" id="UP000008743"/>
    </source>
</evidence>
<evidence type="ECO:0000256" key="6">
    <source>
        <dbReference type="ARBA" id="ARBA00022763"/>
    </source>
</evidence>
<dbReference type="Proteomes" id="UP000008743">
    <property type="component" value="Unassembled WGS sequence"/>
</dbReference>
<feature type="region of interest" description="Disordered" evidence="11">
    <location>
        <begin position="286"/>
        <end position="319"/>
    </location>
</feature>
<feature type="compositionally biased region" description="Acidic residues" evidence="11">
    <location>
        <begin position="260"/>
        <end position="274"/>
    </location>
</feature>